<comment type="caution">
    <text evidence="4">The sequence shown here is derived from an EMBL/GenBank/DDBJ whole genome shotgun (WGS) entry which is preliminary data.</text>
</comment>
<dbReference type="AlphaFoldDB" id="A0A9X4EW81"/>
<proteinExistence type="inferred from homology"/>
<gene>
    <name evidence="4" type="ORF">L9W94_07075</name>
    <name evidence="3" type="ORF">VAE063_950004</name>
</gene>
<feature type="chain" id="PRO_5040817099" evidence="2">
    <location>
        <begin position="18"/>
        <end position="242"/>
    </location>
</feature>
<dbReference type="Proteomes" id="UP001140979">
    <property type="component" value="Unassembled WGS sequence"/>
</dbReference>
<sequence>MKFRILLILLVAFNVNAERQTVYLTSLEWPPYSGVSLIENGFSVAVARAAFDIMGYELEVDFNPWSRTVASVAKKDLYIGYFPEYFFETDSFVFSEPIGTGPLGFVEAIAKPILWQSLQDLTDYRLGVVQGYKNTAELDELIEKGEVDWEAEIDDRHNIYKVAKGRLDLAVIDVNVFEYLVATDARADILKSRVKMNERLLLDAELFVAFKNTEQGRRWRGVFNEGLKQVDIDAIAQRLNHK</sequence>
<evidence type="ECO:0000313" key="6">
    <source>
        <dbReference type="Proteomes" id="UP001152658"/>
    </source>
</evidence>
<dbReference type="SUPFAM" id="SSF53850">
    <property type="entry name" value="Periplasmic binding protein-like II"/>
    <property type="match status" value="1"/>
</dbReference>
<dbReference type="EMBL" id="CALYLK010000136">
    <property type="protein sequence ID" value="CAH8231239.1"/>
    <property type="molecule type" value="Genomic_DNA"/>
</dbReference>
<protein>
    <submittedName>
        <fullName evidence="3">ABC transporter</fullName>
    </submittedName>
    <submittedName>
        <fullName evidence="4">Transporter substrate-binding domain-containing protein</fullName>
    </submittedName>
</protein>
<dbReference type="Gene3D" id="3.40.190.10">
    <property type="entry name" value="Periplasmic binding protein-like II"/>
    <property type="match status" value="2"/>
</dbReference>
<keyword evidence="2" id="KW-0732">Signal</keyword>
<keyword evidence="6" id="KW-1185">Reference proteome</keyword>
<dbReference type="Proteomes" id="UP001152658">
    <property type="component" value="Unassembled WGS sequence"/>
</dbReference>
<comment type="similarity">
    <text evidence="1">Belongs to the bacterial solute-binding protein 3 family.</text>
</comment>
<evidence type="ECO:0000256" key="1">
    <source>
        <dbReference type="ARBA" id="ARBA00010333"/>
    </source>
</evidence>
<accession>A0A9X4EW81</accession>
<dbReference type="EMBL" id="JAKNBA010000009">
    <property type="protein sequence ID" value="MDE1241910.1"/>
    <property type="molecule type" value="Genomic_DNA"/>
</dbReference>
<evidence type="ECO:0000313" key="5">
    <source>
        <dbReference type="Proteomes" id="UP001140979"/>
    </source>
</evidence>
<dbReference type="PANTHER" id="PTHR35936">
    <property type="entry name" value="MEMBRANE-BOUND LYTIC MUREIN TRANSGLYCOSYLASE F"/>
    <property type="match status" value="1"/>
</dbReference>
<evidence type="ECO:0000256" key="2">
    <source>
        <dbReference type="SAM" id="SignalP"/>
    </source>
</evidence>
<dbReference type="RefSeq" id="WP_168522402.1">
    <property type="nucleotide sequence ID" value="NZ_CALYLA010000019.1"/>
</dbReference>
<dbReference type="PANTHER" id="PTHR35936:SF25">
    <property type="entry name" value="ABC TRANSPORTER SUBSTRATE-BINDING PROTEIN"/>
    <property type="match status" value="1"/>
</dbReference>
<reference evidence="3" key="2">
    <citation type="submission" date="2022-06" db="EMBL/GenBank/DDBJ databases">
        <authorList>
            <person name="Goudenege D."/>
            <person name="Le Roux F."/>
        </authorList>
    </citation>
    <scope>NUCLEOTIDE SEQUENCE</scope>
    <source>
        <strain evidence="3">12-063</strain>
    </source>
</reference>
<name>A0A9X4EW81_9VIBR</name>
<organism evidence="4 5">
    <name type="scientific">Vibrio aestuarianus</name>
    <dbReference type="NCBI Taxonomy" id="28171"/>
    <lineage>
        <taxon>Bacteria</taxon>
        <taxon>Pseudomonadati</taxon>
        <taxon>Pseudomonadota</taxon>
        <taxon>Gammaproteobacteria</taxon>
        <taxon>Vibrionales</taxon>
        <taxon>Vibrionaceae</taxon>
        <taxon>Vibrio</taxon>
    </lineage>
</organism>
<reference evidence="4" key="1">
    <citation type="submission" date="2022-02" db="EMBL/GenBank/DDBJ databases">
        <title>Emergence and expansion in Europe of a Vibrio aestuarianus clonal complex pathogenic for oysters.</title>
        <authorList>
            <person name="Mesnil A."/>
            <person name="Travers M.-A."/>
        </authorList>
    </citation>
    <scope>NUCLEOTIDE SEQUENCE</scope>
    <source>
        <strain evidence="4">19_064_11T1</strain>
    </source>
</reference>
<evidence type="ECO:0000313" key="4">
    <source>
        <dbReference type="EMBL" id="MDE1241910.1"/>
    </source>
</evidence>
<feature type="signal peptide" evidence="2">
    <location>
        <begin position="1"/>
        <end position="17"/>
    </location>
</feature>
<evidence type="ECO:0000313" key="3">
    <source>
        <dbReference type="EMBL" id="CAH8231239.1"/>
    </source>
</evidence>